<keyword evidence="4 6" id="KW-1133">Transmembrane helix</keyword>
<evidence type="ECO:0000256" key="4">
    <source>
        <dbReference type="ARBA" id="ARBA00022989"/>
    </source>
</evidence>
<feature type="transmembrane region" description="Helical" evidence="6">
    <location>
        <begin position="253"/>
        <end position="277"/>
    </location>
</feature>
<evidence type="ECO:0000256" key="3">
    <source>
        <dbReference type="ARBA" id="ARBA00022692"/>
    </source>
</evidence>
<accession>A0A077M0V4</accession>
<evidence type="ECO:0000256" key="6">
    <source>
        <dbReference type="SAM" id="Phobius"/>
    </source>
</evidence>
<dbReference type="InterPro" id="IPR003838">
    <property type="entry name" value="ABC3_permease_C"/>
</dbReference>
<dbReference type="Proteomes" id="UP000035721">
    <property type="component" value="Unassembled WGS sequence"/>
</dbReference>
<keyword evidence="9" id="KW-1185">Reference proteome</keyword>
<evidence type="ECO:0000256" key="1">
    <source>
        <dbReference type="ARBA" id="ARBA00004651"/>
    </source>
</evidence>
<dbReference type="GO" id="GO:0005886">
    <property type="term" value="C:plasma membrane"/>
    <property type="evidence" value="ECO:0007669"/>
    <property type="project" value="UniProtKB-SubCell"/>
</dbReference>
<evidence type="ECO:0000259" key="7">
    <source>
        <dbReference type="Pfam" id="PF02687"/>
    </source>
</evidence>
<proteinExistence type="predicted"/>
<sequence>MTSTGAAELGDSGRPRDGAVMTVALQLVTPEGIDRTIALARLGASPRAQQVIVPIPCVETCTVRGIAFASAVGVPLGDTVTLSGVSTDRHGVGLGSASQWRAGAGPNGATSVQAVPDGLRMRVTTAGGPDLVVESAGLPESVPALVTPALAASTDPASTAQFVDGSTLLVSAAGRVPYAPGARASTFVVDLDTLLLQRWRGTGDAVLEVYSDRADPAYLRSVADRLARQGIHVVDTRTRAALEERYAESAAAWSLRLALVVGILAVLVVALALIVLVESSARERSRDYAGLRLAGLGARSVRRVAVGELLPVVVVASILGLGAGALATHAAMPRIPLFPTGSAVYPVDLTLAWWAVGAAAVVALAALGATAVLAAARVSARSGPDRLREAG</sequence>
<evidence type="ECO:0000256" key="2">
    <source>
        <dbReference type="ARBA" id="ARBA00022475"/>
    </source>
</evidence>
<comment type="subcellular location">
    <subcellularLocation>
        <location evidence="1">Cell membrane</location>
        <topology evidence="1">Multi-pass membrane protein</topology>
    </subcellularLocation>
</comment>
<reference evidence="8 9" key="1">
    <citation type="journal article" date="2013" name="ISME J.">
        <title>A metabolic model for members of the genus Tetrasphaera involved in enhanced biological phosphorus removal.</title>
        <authorList>
            <person name="Kristiansen R."/>
            <person name="Nguyen H.T.T."/>
            <person name="Saunders A.M."/>
            <person name="Nielsen J.L."/>
            <person name="Wimmer R."/>
            <person name="Le V.Q."/>
            <person name="McIlroy S.J."/>
            <person name="Petrovski S."/>
            <person name="Seviour R.J."/>
            <person name="Calteau A."/>
            <person name="Nielsen K.L."/>
            <person name="Nielsen P.H."/>
        </authorList>
    </citation>
    <scope>NUCLEOTIDE SEQUENCE [LARGE SCALE GENOMIC DNA]</scope>
    <source>
        <strain evidence="8 9">T1-X7</strain>
    </source>
</reference>
<dbReference type="OrthoDB" id="3275641at2"/>
<feature type="transmembrane region" description="Helical" evidence="6">
    <location>
        <begin position="309"/>
        <end position="331"/>
    </location>
</feature>
<organism evidence="8 9">
    <name type="scientific">Nostocoides japonicum T1-X7</name>
    <dbReference type="NCBI Taxonomy" id="1194083"/>
    <lineage>
        <taxon>Bacteria</taxon>
        <taxon>Bacillati</taxon>
        <taxon>Actinomycetota</taxon>
        <taxon>Actinomycetes</taxon>
        <taxon>Micrococcales</taxon>
        <taxon>Intrasporangiaceae</taxon>
        <taxon>Nostocoides</taxon>
    </lineage>
</organism>
<evidence type="ECO:0000313" key="9">
    <source>
        <dbReference type="Proteomes" id="UP000035721"/>
    </source>
</evidence>
<comment type="caution">
    <text evidence="8">The sequence shown here is derived from an EMBL/GenBank/DDBJ whole genome shotgun (WGS) entry which is preliminary data.</text>
</comment>
<evidence type="ECO:0000313" key="8">
    <source>
        <dbReference type="EMBL" id="CCH78707.1"/>
    </source>
</evidence>
<dbReference type="STRING" id="1194083.BN12_3260001"/>
<dbReference type="Pfam" id="PF02687">
    <property type="entry name" value="FtsX"/>
    <property type="match status" value="1"/>
</dbReference>
<feature type="domain" description="ABC3 transporter permease C-terminal" evidence="7">
    <location>
        <begin position="260"/>
        <end position="379"/>
    </location>
</feature>
<protein>
    <recommendedName>
        <fullName evidence="7">ABC3 transporter permease C-terminal domain-containing protein</fullName>
    </recommendedName>
</protein>
<name>A0A077M0V4_9MICO</name>
<feature type="transmembrane region" description="Helical" evidence="6">
    <location>
        <begin position="351"/>
        <end position="376"/>
    </location>
</feature>
<dbReference type="AlphaFoldDB" id="A0A077M0V4"/>
<keyword evidence="2" id="KW-1003">Cell membrane</keyword>
<keyword evidence="3 6" id="KW-0812">Transmembrane</keyword>
<gene>
    <name evidence="8" type="ORF">BN12_3260001</name>
</gene>
<evidence type="ECO:0000256" key="5">
    <source>
        <dbReference type="ARBA" id="ARBA00023136"/>
    </source>
</evidence>
<dbReference type="EMBL" id="CAJB01000253">
    <property type="protein sequence ID" value="CCH78707.1"/>
    <property type="molecule type" value="Genomic_DNA"/>
</dbReference>
<keyword evidence="5 6" id="KW-0472">Membrane</keyword>